<sequence>MSTLKRVSSKWAKTKVLIGSPFLSAHIPTTRRLTRKSLKRLLAKYGLAYVKPEEGSLGIGVMRVGRRSVQEGLRKRTFASYDEMYEWLRKRTAGKSYLAQRGVRMLKLQGRPIDFRVMVQKGRAGWKVTGTAARVAHPGKVVTNGSQGGSIHDAGGLLRRLTDAGTAIRLQRKFKRLAKATAWRFQNAYPRMNELGLDIAVDRKRRAWILEVNTQPDPCPFTKLADASMLNEIIRYARGYGKTYALNCTKARRG</sequence>
<comment type="caution">
    <text evidence="1">The sequence shown here is derived from an EMBL/GenBank/DDBJ whole genome shotgun (WGS) entry which is preliminary data.</text>
</comment>
<name>A0ABW0LNQ2_9BACL</name>
<dbReference type="SUPFAM" id="SSF56059">
    <property type="entry name" value="Glutathione synthetase ATP-binding domain-like"/>
    <property type="match status" value="1"/>
</dbReference>
<dbReference type="Proteomes" id="UP001596105">
    <property type="component" value="Unassembled WGS sequence"/>
</dbReference>
<reference evidence="2" key="1">
    <citation type="journal article" date="2019" name="Int. J. Syst. Evol. Microbiol.">
        <title>The Global Catalogue of Microorganisms (GCM) 10K type strain sequencing project: providing services to taxonomists for standard genome sequencing and annotation.</title>
        <authorList>
            <consortium name="The Broad Institute Genomics Platform"/>
            <consortium name="The Broad Institute Genome Sequencing Center for Infectious Disease"/>
            <person name="Wu L."/>
            <person name="Ma J."/>
        </authorList>
    </citation>
    <scope>NUCLEOTIDE SEQUENCE [LARGE SCALE GENOMIC DNA]</scope>
    <source>
        <strain evidence="2">CCUG 57113</strain>
    </source>
</reference>
<dbReference type="Pfam" id="PF14398">
    <property type="entry name" value="ATPgrasp_YheCD"/>
    <property type="match status" value="1"/>
</dbReference>
<dbReference type="EMBL" id="JBHSMH010000004">
    <property type="protein sequence ID" value="MFC5467409.1"/>
    <property type="molecule type" value="Genomic_DNA"/>
</dbReference>
<protein>
    <submittedName>
        <fullName evidence="1">YheC/YheD family protein</fullName>
    </submittedName>
</protein>
<keyword evidence="2" id="KW-1185">Reference proteome</keyword>
<dbReference type="RefSeq" id="WP_209747269.1">
    <property type="nucleotide sequence ID" value="NZ_JBHSMH010000004.1"/>
</dbReference>
<evidence type="ECO:0000313" key="1">
    <source>
        <dbReference type="EMBL" id="MFC5467409.1"/>
    </source>
</evidence>
<proteinExistence type="predicted"/>
<dbReference type="InterPro" id="IPR026838">
    <property type="entry name" value="YheC/D"/>
</dbReference>
<organism evidence="1 2">
    <name type="scientific">Cohnella suwonensis</name>
    <dbReference type="NCBI Taxonomy" id="696072"/>
    <lineage>
        <taxon>Bacteria</taxon>
        <taxon>Bacillati</taxon>
        <taxon>Bacillota</taxon>
        <taxon>Bacilli</taxon>
        <taxon>Bacillales</taxon>
        <taxon>Paenibacillaceae</taxon>
        <taxon>Cohnella</taxon>
    </lineage>
</organism>
<gene>
    <name evidence="1" type="ORF">ACFPPD_01680</name>
</gene>
<dbReference type="Gene3D" id="3.30.470.20">
    <property type="entry name" value="ATP-grasp fold, B domain"/>
    <property type="match status" value="1"/>
</dbReference>
<accession>A0ABW0LNQ2</accession>
<evidence type="ECO:0000313" key="2">
    <source>
        <dbReference type="Proteomes" id="UP001596105"/>
    </source>
</evidence>